<sequence length="111" mass="12368">MLQSQIQGVQSMLDTMNVQRVAIGTDTDTRWSVYGTLYGDHLRVEDIDKERLIVVGKIKRIVKEGDSRLAINTEAMQLMANLKPPGKSPRIDGSNEISGPALELDILAIYR</sequence>
<dbReference type="Pfam" id="PF19952">
    <property type="entry name" value="DUF6414"/>
    <property type="match status" value="1"/>
</dbReference>
<keyword evidence="2" id="KW-1185">Reference proteome</keyword>
<evidence type="ECO:0000313" key="2">
    <source>
        <dbReference type="Proteomes" id="UP000430146"/>
    </source>
</evidence>
<dbReference type="OrthoDB" id="4091735at2"/>
<dbReference type="Proteomes" id="UP000430146">
    <property type="component" value="Unassembled WGS sequence"/>
</dbReference>
<organism evidence="1 2">
    <name type="scientific">Mycolicibacterium vanbaalenii</name>
    <name type="common">Mycobacterium vanbaalenii</name>
    <dbReference type="NCBI Taxonomy" id="110539"/>
    <lineage>
        <taxon>Bacteria</taxon>
        <taxon>Bacillati</taxon>
        <taxon>Actinomycetota</taxon>
        <taxon>Actinomycetes</taxon>
        <taxon>Mycobacteriales</taxon>
        <taxon>Mycobacteriaceae</taxon>
        <taxon>Mycolicibacterium</taxon>
    </lineage>
</organism>
<dbReference type="AlphaFoldDB" id="A0A5S9R4S6"/>
<dbReference type="EMBL" id="CACSIP010000030">
    <property type="protein sequence ID" value="CAA0127407.1"/>
    <property type="molecule type" value="Genomic_DNA"/>
</dbReference>
<proteinExistence type="predicted"/>
<gene>
    <name evidence="1" type="ORF">AELLOGFF_05181</name>
</gene>
<dbReference type="InterPro" id="IPR045633">
    <property type="entry name" value="DUF6414"/>
</dbReference>
<protein>
    <submittedName>
        <fullName evidence="1">Uncharacterized protein</fullName>
    </submittedName>
</protein>
<accession>A0A5S9R4S6</accession>
<name>A0A5S9R4S6_MYCVN</name>
<reference evidence="1 2" key="1">
    <citation type="submission" date="2019-11" db="EMBL/GenBank/DDBJ databases">
        <authorList>
            <person name="Holert J."/>
        </authorList>
    </citation>
    <scope>NUCLEOTIDE SEQUENCE [LARGE SCALE GENOMIC DNA]</scope>
    <source>
        <strain evidence="1">BC8_1</strain>
    </source>
</reference>
<evidence type="ECO:0000313" key="1">
    <source>
        <dbReference type="EMBL" id="CAA0127407.1"/>
    </source>
</evidence>